<dbReference type="InterPro" id="IPR013096">
    <property type="entry name" value="Cupin_2"/>
</dbReference>
<protein>
    <submittedName>
        <fullName evidence="2">AraC family ligand binding domain-containing protein</fullName>
    </submittedName>
</protein>
<evidence type="ECO:0000259" key="1">
    <source>
        <dbReference type="Pfam" id="PF07883"/>
    </source>
</evidence>
<dbReference type="SUPFAM" id="SSF51182">
    <property type="entry name" value="RmlC-like cupins"/>
    <property type="match status" value="1"/>
</dbReference>
<keyword evidence="3" id="KW-1185">Reference proteome</keyword>
<dbReference type="Gene3D" id="2.60.120.10">
    <property type="entry name" value="Jelly Rolls"/>
    <property type="match status" value="1"/>
</dbReference>
<accession>A0ABZ0L5Q7</accession>
<reference evidence="2 3" key="1">
    <citation type="submission" date="2023-06" db="EMBL/GenBank/DDBJ databases">
        <title>Sporosarcina sp. nov., isolated from Korean tranditional fermented seafood 'Jeotgal'.</title>
        <authorList>
            <person name="Yang A.I."/>
            <person name="Shin N.-R."/>
        </authorList>
    </citation>
    <scope>NUCLEOTIDE SEQUENCE [LARGE SCALE GENOMIC DNA]</scope>
    <source>
        <strain evidence="2 3">T2O-4</strain>
    </source>
</reference>
<organism evidence="2 3">
    <name type="scientific">Sporosarcina oncorhynchi</name>
    <dbReference type="NCBI Taxonomy" id="3056444"/>
    <lineage>
        <taxon>Bacteria</taxon>
        <taxon>Bacillati</taxon>
        <taxon>Bacillota</taxon>
        <taxon>Bacilli</taxon>
        <taxon>Bacillales</taxon>
        <taxon>Caryophanaceae</taxon>
        <taxon>Sporosarcina</taxon>
    </lineage>
</organism>
<dbReference type="Proteomes" id="UP001303902">
    <property type="component" value="Chromosome"/>
</dbReference>
<dbReference type="RefSeq" id="WP_317966055.1">
    <property type="nucleotide sequence ID" value="NZ_CP129118.1"/>
</dbReference>
<dbReference type="PANTHER" id="PTHR37694">
    <property type="entry name" value="SLR8022 PROTEIN"/>
    <property type="match status" value="1"/>
</dbReference>
<dbReference type="InterPro" id="IPR011051">
    <property type="entry name" value="RmlC_Cupin_sf"/>
</dbReference>
<feature type="domain" description="Cupin type-2" evidence="1">
    <location>
        <begin position="33"/>
        <end position="95"/>
    </location>
</feature>
<sequence>MNLFETEYTLNDNSKHVGKVASVENASLTNIQLRAGEEIKEHDSKNEAFIIVRRGKVRFTIEGEEVFVTPENLLQMAPLEKHSLHALEDTDLLLIQVKP</sequence>
<dbReference type="PANTHER" id="PTHR37694:SF1">
    <property type="entry name" value="SLR8022 PROTEIN"/>
    <property type="match status" value="1"/>
</dbReference>
<evidence type="ECO:0000313" key="3">
    <source>
        <dbReference type="Proteomes" id="UP001303902"/>
    </source>
</evidence>
<proteinExistence type="predicted"/>
<dbReference type="EMBL" id="CP129118">
    <property type="protein sequence ID" value="WOV86659.1"/>
    <property type="molecule type" value="Genomic_DNA"/>
</dbReference>
<gene>
    <name evidence="2" type="ORF">QWT69_12305</name>
</gene>
<dbReference type="Pfam" id="PF07883">
    <property type="entry name" value="Cupin_2"/>
    <property type="match status" value="1"/>
</dbReference>
<evidence type="ECO:0000313" key="2">
    <source>
        <dbReference type="EMBL" id="WOV86659.1"/>
    </source>
</evidence>
<dbReference type="InterPro" id="IPR014710">
    <property type="entry name" value="RmlC-like_jellyroll"/>
</dbReference>
<name>A0ABZ0L5Q7_9BACL</name>